<evidence type="ECO:0000259" key="1">
    <source>
        <dbReference type="Pfam" id="PF07589"/>
    </source>
</evidence>
<dbReference type="InterPro" id="IPR013424">
    <property type="entry name" value="Ice-binding_C"/>
</dbReference>
<gene>
    <name evidence="2" type="ORF">FIU01_04665</name>
</gene>
<evidence type="ECO:0000313" key="3">
    <source>
        <dbReference type="Proteomes" id="UP000311008"/>
    </source>
</evidence>
<protein>
    <submittedName>
        <fullName evidence="2">PEP-CTERM sorting domain-containing protein</fullName>
    </submittedName>
</protein>
<dbReference type="Pfam" id="PF07589">
    <property type="entry name" value="PEP-CTERM"/>
    <property type="match status" value="1"/>
</dbReference>
<name>A0A5B8CVH6_9PROT</name>
<dbReference type="AlphaFoldDB" id="A0A5B8CVH6"/>
<proteinExistence type="predicted"/>
<dbReference type="Proteomes" id="UP000311008">
    <property type="component" value="Chromosome"/>
</dbReference>
<keyword evidence="3" id="KW-1185">Reference proteome</keyword>
<organism evidence="2 3">
    <name type="scientific">Methylophilus medardicus</name>
    <dbReference type="NCBI Taxonomy" id="2588534"/>
    <lineage>
        <taxon>Bacteria</taxon>
        <taxon>Pseudomonadati</taxon>
        <taxon>Pseudomonadota</taxon>
        <taxon>Betaproteobacteria</taxon>
        <taxon>Nitrosomonadales</taxon>
        <taxon>Methylophilaceae</taxon>
        <taxon>Methylophilus</taxon>
    </lineage>
</organism>
<dbReference type="Gene3D" id="2.60.120.260">
    <property type="entry name" value="Galactose-binding domain-like"/>
    <property type="match status" value="1"/>
</dbReference>
<sequence length="241" mass="25048">MAGLLSSTAMLSPAQAAELIQNGGFESQGVDAYDITGWQVAEQGVAGSVLAQSGTVTEFTASTTVGAYAGNYYGLLDNYGLASNVLYQSFSTAAVSQATLSFQMFINNQNASTDIDAAGLDYSVDATDHPNQHVRVDVLKAGADPFSVNSADVLQTLYLGGANGNLTANNYINYQFDLSSSLASGGSFVLRFATVANQNALQLGIDNVSLQSVSAVPEADTNALMLAGLGIIAAVIRRRYS</sequence>
<dbReference type="EMBL" id="CP040946">
    <property type="protein sequence ID" value="QDC45327.1"/>
    <property type="molecule type" value="Genomic_DNA"/>
</dbReference>
<dbReference type="KEGG" id="mmec:FIU01_04665"/>
<dbReference type="OrthoDB" id="8534834at2"/>
<feature type="domain" description="Ice-binding protein C-terminal" evidence="1">
    <location>
        <begin position="215"/>
        <end position="239"/>
    </location>
</feature>
<reference evidence="3" key="1">
    <citation type="journal article" date="2019" name="ISME J.">
        <title>Evolution in action: habitat transition from sediment to the pelagial leads to genome streamlining in Methylophilaceae.</title>
        <authorList>
            <person name="Salcher M."/>
            <person name="Schaefle D."/>
            <person name="Kaspar M."/>
            <person name="Neuenschwander S.M."/>
            <person name="Ghai R."/>
        </authorList>
    </citation>
    <scope>NUCLEOTIDE SEQUENCE [LARGE SCALE GENOMIC DNA]</scope>
    <source>
        <strain evidence="3">MMS-M-51</strain>
    </source>
</reference>
<evidence type="ECO:0000313" key="2">
    <source>
        <dbReference type="EMBL" id="QDC45327.1"/>
    </source>
</evidence>
<accession>A0A5B8CVH6</accession>